<organism evidence="1 2">
    <name type="scientific">Nitrospira lenta</name>
    <dbReference type="NCBI Taxonomy" id="1436998"/>
    <lineage>
        <taxon>Bacteria</taxon>
        <taxon>Pseudomonadati</taxon>
        <taxon>Nitrospirota</taxon>
        <taxon>Nitrospiria</taxon>
        <taxon>Nitrospirales</taxon>
        <taxon>Nitrospiraceae</taxon>
        <taxon>Nitrospira</taxon>
    </lineage>
</organism>
<name>A0A330L9Z1_9BACT</name>
<evidence type="ECO:0000313" key="1">
    <source>
        <dbReference type="EMBL" id="SPP66882.1"/>
    </source>
</evidence>
<keyword evidence="2" id="KW-1185">Reference proteome</keyword>
<protein>
    <submittedName>
        <fullName evidence="1">Uncharacterized protein</fullName>
    </submittedName>
</protein>
<proteinExistence type="predicted"/>
<evidence type="ECO:0000313" key="2">
    <source>
        <dbReference type="Proteomes" id="UP000248168"/>
    </source>
</evidence>
<dbReference type="AlphaFoldDB" id="A0A330L9Z1"/>
<sequence length="79" mass="8892">MTVVGRVMDQHRLGIEPVLARLYVRGWGMSGEHDELWEQVDPNYIPSFKKSGCPVAAADSLLSAAAFQRRFGCRFPCEH</sequence>
<reference evidence="2" key="1">
    <citation type="submission" date="2018-04" db="EMBL/GenBank/DDBJ databases">
        <authorList>
            <person name="Lucker S."/>
            <person name="Sakoula D."/>
        </authorList>
    </citation>
    <scope>NUCLEOTIDE SEQUENCE [LARGE SCALE GENOMIC DNA]</scope>
</reference>
<accession>A0A330L9Z1</accession>
<dbReference type="InParanoid" id="A0A330L9Z1"/>
<dbReference type="RefSeq" id="WP_121990983.1">
    <property type="nucleotide sequence ID" value="NZ_OUNR01000022.1"/>
</dbReference>
<dbReference type="Proteomes" id="UP000248168">
    <property type="component" value="Unassembled WGS sequence"/>
</dbReference>
<gene>
    <name evidence="1" type="ORF">NITLEN_90137</name>
</gene>
<dbReference type="EMBL" id="OUNR01000022">
    <property type="protein sequence ID" value="SPP66882.1"/>
    <property type="molecule type" value="Genomic_DNA"/>
</dbReference>